<reference evidence="3" key="1">
    <citation type="submission" date="2023-04" db="EMBL/GenBank/DDBJ databases">
        <title>Phytophthora fragariaefolia NBRC 109709.</title>
        <authorList>
            <person name="Ichikawa N."/>
            <person name="Sato H."/>
            <person name="Tonouchi N."/>
        </authorList>
    </citation>
    <scope>NUCLEOTIDE SEQUENCE</scope>
    <source>
        <strain evidence="3">NBRC 109709</strain>
    </source>
</reference>
<feature type="signal peptide" evidence="2">
    <location>
        <begin position="1"/>
        <end position="22"/>
    </location>
</feature>
<name>A0A9W7D2P2_9STRA</name>
<feature type="region of interest" description="Disordered" evidence="1">
    <location>
        <begin position="34"/>
        <end position="210"/>
    </location>
</feature>
<accession>A0A9W7D2P2</accession>
<feature type="chain" id="PRO_5040973062" evidence="2">
    <location>
        <begin position="23"/>
        <end position="210"/>
    </location>
</feature>
<organism evidence="3 4">
    <name type="scientific">Phytophthora fragariaefolia</name>
    <dbReference type="NCBI Taxonomy" id="1490495"/>
    <lineage>
        <taxon>Eukaryota</taxon>
        <taxon>Sar</taxon>
        <taxon>Stramenopiles</taxon>
        <taxon>Oomycota</taxon>
        <taxon>Peronosporomycetes</taxon>
        <taxon>Peronosporales</taxon>
        <taxon>Peronosporaceae</taxon>
        <taxon>Phytophthora</taxon>
    </lineage>
</organism>
<proteinExistence type="predicted"/>
<feature type="compositionally biased region" description="Polar residues" evidence="1">
    <location>
        <begin position="34"/>
        <end position="43"/>
    </location>
</feature>
<gene>
    <name evidence="3" type="ORF">Pfra01_002254800</name>
</gene>
<evidence type="ECO:0000313" key="4">
    <source>
        <dbReference type="Proteomes" id="UP001165121"/>
    </source>
</evidence>
<comment type="caution">
    <text evidence="3">The sequence shown here is derived from an EMBL/GenBank/DDBJ whole genome shotgun (WGS) entry which is preliminary data.</text>
</comment>
<evidence type="ECO:0000313" key="3">
    <source>
        <dbReference type="EMBL" id="GMF54188.1"/>
    </source>
</evidence>
<sequence>MLSWKNLILIATAAISMNGVAGVEQGYGGGIWTTAPSTDSSNDSPVPTLTPSVTTAAPTSTESSADEASGSEEYPSPINDDNSTSSDTDSGSLVDGSSATGEGSYSQPRASGDGSCDLPPMPSGSGSTTITSASGSIDFPSESGSADFPPSSETSSDSADNRGVSPSSSVDGTEKDSSTDDDSTAGEASTGGSYTLPTGGCKVRARRLRQ</sequence>
<evidence type="ECO:0000256" key="1">
    <source>
        <dbReference type="SAM" id="MobiDB-lite"/>
    </source>
</evidence>
<feature type="compositionally biased region" description="Low complexity" evidence="1">
    <location>
        <begin position="123"/>
        <end position="137"/>
    </location>
</feature>
<evidence type="ECO:0000256" key="2">
    <source>
        <dbReference type="SAM" id="SignalP"/>
    </source>
</evidence>
<feature type="compositionally biased region" description="Polar residues" evidence="1">
    <location>
        <begin position="151"/>
        <end position="170"/>
    </location>
</feature>
<dbReference type="Proteomes" id="UP001165121">
    <property type="component" value="Unassembled WGS sequence"/>
</dbReference>
<keyword evidence="2" id="KW-0732">Signal</keyword>
<dbReference type="EMBL" id="BSXT01003458">
    <property type="protein sequence ID" value="GMF54188.1"/>
    <property type="molecule type" value="Genomic_DNA"/>
</dbReference>
<dbReference type="AlphaFoldDB" id="A0A9W7D2P2"/>
<feature type="compositionally biased region" description="Low complexity" evidence="1">
    <location>
        <begin position="44"/>
        <end position="98"/>
    </location>
</feature>
<keyword evidence="4" id="KW-1185">Reference proteome</keyword>
<dbReference type="OrthoDB" id="129011at2759"/>
<feature type="compositionally biased region" description="Polar residues" evidence="1">
    <location>
        <begin position="99"/>
        <end position="109"/>
    </location>
</feature>
<protein>
    <submittedName>
        <fullName evidence="3">Unnamed protein product</fullName>
    </submittedName>
</protein>